<evidence type="ECO:0000256" key="4">
    <source>
        <dbReference type="ARBA" id="ARBA00022692"/>
    </source>
</evidence>
<feature type="transmembrane region" description="Helical" evidence="14">
    <location>
        <begin position="192"/>
        <end position="210"/>
    </location>
</feature>
<keyword evidence="5" id="KW-0479">Metal-binding</keyword>
<evidence type="ECO:0000256" key="12">
    <source>
        <dbReference type="ARBA" id="ARBA00023136"/>
    </source>
</evidence>
<dbReference type="EMBL" id="JBEFLD010000009">
    <property type="protein sequence ID" value="MEQ6292281.1"/>
    <property type="molecule type" value="Genomic_DNA"/>
</dbReference>
<evidence type="ECO:0000256" key="14">
    <source>
        <dbReference type="SAM" id="Phobius"/>
    </source>
</evidence>
<evidence type="ECO:0000256" key="10">
    <source>
        <dbReference type="ARBA" id="ARBA00023002"/>
    </source>
</evidence>
<keyword evidence="11" id="KW-0443">Lipid metabolism</keyword>
<evidence type="ECO:0000256" key="7">
    <source>
        <dbReference type="ARBA" id="ARBA00022832"/>
    </source>
</evidence>
<evidence type="ECO:0000313" key="17">
    <source>
        <dbReference type="Proteomes" id="UP001433638"/>
    </source>
</evidence>
<keyword evidence="13" id="KW-0275">Fatty acid biosynthesis</keyword>
<evidence type="ECO:0000256" key="3">
    <source>
        <dbReference type="ARBA" id="ARBA00022516"/>
    </source>
</evidence>
<accession>A0ABV1M8D8</accession>
<evidence type="ECO:0000256" key="8">
    <source>
        <dbReference type="ARBA" id="ARBA00022833"/>
    </source>
</evidence>
<sequence>MKLFALEHGEAAYRVDFALYGVAIAGLLLFLLLSGNGSHRLDSTVLVMAGLLEWSALEYASHRFVLHGVAPFSRWHAEHHRRPAALIYTPTLLSGLLFAVLVFLPVWWLGDLRRASALTLGVLLGYVGYALTHHALHHLRRDHGTLYRLKCWHARHHRGSAPTVCYGVTSRFWDVLLLTDGTYYRGSRWRRLAGQLLAGLLLAAQLLLLYRPLD</sequence>
<evidence type="ECO:0000256" key="11">
    <source>
        <dbReference type="ARBA" id="ARBA00023098"/>
    </source>
</evidence>
<feature type="transmembrane region" description="Helical" evidence="14">
    <location>
        <begin position="12"/>
        <end position="33"/>
    </location>
</feature>
<name>A0ABV1M8D8_9NEIS</name>
<evidence type="ECO:0000259" key="15">
    <source>
        <dbReference type="Pfam" id="PF04116"/>
    </source>
</evidence>
<keyword evidence="8" id="KW-0862">Zinc</keyword>
<comment type="cofactor">
    <cofactor evidence="1">
        <name>Zn(2+)</name>
        <dbReference type="ChEBI" id="CHEBI:29105"/>
    </cofactor>
</comment>
<dbReference type="PANTHER" id="PTHR12863:SF1">
    <property type="entry name" value="FATTY ACID 2-HYDROXYLASE"/>
    <property type="match status" value="1"/>
</dbReference>
<dbReference type="Pfam" id="PF04116">
    <property type="entry name" value="FA_hydroxylase"/>
    <property type="match status" value="1"/>
</dbReference>
<dbReference type="Proteomes" id="UP001433638">
    <property type="component" value="Unassembled WGS sequence"/>
</dbReference>
<feature type="transmembrane region" description="Helical" evidence="14">
    <location>
        <begin position="115"/>
        <end position="132"/>
    </location>
</feature>
<evidence type="ECO:0000256" key="5">
    <source>
        <dbReference type="ARBA" id="ARBA00022723"/>
    </source>
</evidence>
<comment type="caution">
    <text evidence="16">The sequence shown here is derived from an EMBL/GenBank/DDBJ whole genome shotgun (WGS) entry which is preliminary data.</text>
</comment>
<dbReference type="InterPro" id="IPR014430">
    <property type="entry name" value="Scs7"/>
</dbReference>
<keyword evidence="12 14" id="KW-0472">Membrane</keyword>
<keyword evidence="7" id="KW-0276">Fatty acid metabolism</keyword>
<proteinExistence type="predicted"/>
<keyword evidence="3" id="KW-0444">Lipid biosynthesis</keyword>
<dbReference type="InterPro" id="IPR006694">
    <property type="entry name" value="Fatty_acid_hydroxylase"/>
</dbReference>
<keyword evidence="9 14" id="KW-1133">Transmembrane helix</keyword>
<evidence type="ECO:0000256" key="13">
    <source>
        <dbReference type="ARBA" id="ARBA00023160"/>
    </source>
</evidence>
<evidence type="ECO:0000256" key="9">
    <source>
        <dbReference type="ARBA" id="ARBA00022989"/>
    </source>
</evidence>
<keyword evidence="10" id="KW-0560">Oxidoreductase</keyword>
<dbReference type="RefSeq" id="WP_349590337.1">
    <property type="nucleotide sequence ID" value="NZ_JBEFLD010000009.1"/>
</dbReference>
<feature type="transmembrane region" description="Helical" evidence="14">
    <location>
        <begin position="86"/>
        <end position="109"/>
    </location>
</feature>
<evidence type="ECO:0000256" key="1">
    <source>
        <dbReference type="ARBA" id="ARBA00001947"/>
    </source>
</evidence>
<comment type="subcellular location">
    <subcellularLocation>
        <location evidence="2">Endoplasmic reticulum membrane</location>
        <topology evidence="2">Multi-pass membrane protein</topology>
    </subcellularLocation>
</comment>
<feature type="domain" description="Fatty acid hydroxylase" evidence="15">
    <location>
        <begin position="48"/>
        <end position="179"/>
    </location>
</feature>
<reference evidence="16" key="1">
    <citation type="submission" date="2024-06" db="EMBL/GenBank/DDBJ databases">
        <title>Genome sequence of Vogesella sp. MAHUQ-64.</title>
        <authorList>
            <person name="Huq M.A."/>
        </authorList>
    </citation>
    <scope>NUCLEOTIDE SEQUENCE</scope>
    <source>
        <strain evidence="16">MAHUQ-64</strain>
    </source>
</reference>
<gene>
    <name evidence="16" type="ORF">ABNW52_16830</name>
</gene>
<dbReference type="PANTHER" id="PTHR12863">
    <property type="entry name" value="FATTY ACID HYDROXYLASE"/>
    <property type="match status" value="1"/>
</dbReference>
<protein>
    <submittedName>
        <fullName evidence="16">Sterol desaturase family protein</fullName>
    </submittedName>
</protein>
<keyword evidence="17" id="KW-1185">Reference proteome</keyword>
<keyword evidence="6" id="KW-0256">Endoplasmic reticulum</keyword>
<evidence type="ECO:0000256" key="6">
    <source>
        <dbReference type="ARBA" id="ARBA00022824"/>
    </source>
</evidence>
<organism evidence="16 17">
    <name type="scientific">Vogesella oryzagri</name>
    <dbReference type="NCBI Taxonomy" id="3160864"/>
    <lineage>
        <taxon>Bacteria</taxon>
        <taxon>Pseudomonadati</taxon>
        <taxon>Pseudomonadota</taxon>
        <taxon>Betaproteobacteria</taxon>
        <taxon>Neisseriales</taxon>
        <taxon>Chromobacteriaceae</taxon>
        <taxon>Vogesella</taxon>
    </lineage>
</organism>
<keyword evidence="4 14" id="KW-0812">Transmembrane</keyword>
<evidence type="ECO:0000313" key="16">
    <source>
        <dbReference type="EMBL" id="MEQ6292281.1"/>
    </source>
</evidence>
<evidence type="ECO:0000256" key="2">
    <source>
        <dbReference type="ARBA" id="ARBA00004477"/>
    </source>
</evidence>